<keyword evidence="2" id="KW-0812">Transmembrane</keyword>
<feature type="transmembrane region" description="Helical" evidence="2">
    <location>
        <begin position="198"/>
        <end position="220"/>
    </location>
</feature>
<feature type="transmembrane region" description="Helical" evidence="2">
    <location>
        <begin position="54"/>
        <end position="74"/>
    </location>
</feature>
<sequence>MSRDSLDGGGQSDRYVDSAAAFRGLPGDLIVGVLYTVVVAPLIVLGGLPATVQFVLGIPLLLFLPGYAVLAALFPGRPSRNAGRVSSLSGMSRRFESMRSIQRRGVRWGERAALSFGLSLFAVPLLALALGFLPILFGTGSPYRTTPIVGILAVVTLAGMVVGFVRRLRLPRAERFAAPAGYWARDFADGLTDSPADALLNVVLVLSILVATVALTYTFATPQEAEAPTMFRVGAFNESDQLDFDYPTNLTEGEEQQYVVSVENEEQVAANYSVVVQLQNRNNSEVLSRNQLTQFSSPSVPANRTWQNPHTVTPDTSGENLQLVYLLYEGEPPADPTAENAYRTAHLSVDVAPTNESAGGG</sequence>
<keyword evidence="2" id="KW-1133">Transmembrane helix</keyword>
<evidence type="ECO:0000313" key="5">
    <source>
        <dbReference type="Proteomes" id="UP000011566"/>
    </source>
</evidence>
<dbReference type="eggNOG" id="arCOG02884">
    <property type="taxonomic scope" value="Archaea"/>
</dbReference>
<dbReference type="Proteomes" id="UP000011566">
    <property type="component" value="Unassembled WGS sequence"/>
</dbReference>
<dbReference type="RefSeq" id="WP_007695025.1">
    <property type="nucleotide sequence ID" value="NZ_AJRK01000119.1"/>
</dbReference>
<feature type="transmembrane region" description="Helical" evidence="2">
    <location>
        <begin position="112"/>
        <end position="136"/>
    </location>
</feature>
<organism evidence="4 5">
    <name type="scientific">Halococcus hamelinensis 100A6</name>
    <dbReference type="NCBI Taxonomy" id="1132509"/>
    <lineage>
        <taxon>Archaea</taxon>
        <taxon>Methanobacteriati</taxon>
        <taxon>Methanobacteriota</taxon>
        <taxon>Stenosarchaea group</taxon>
        <taxon>Halobacteria</taxon>
        <taxon>Halobacteriales</taxon>
        <taxon>Halococcaceae</taxon>
        <taxon>Halococcus</taxon>
    </lineage>
</organism>
<evidence type="ECO:0000259" key="3">
    <source>
        <dbReference type="Pfam" id="PF07760"/>
    </source>
</evidence>
<reference evidence="4 5" key="1">
    <citation type="journal article" date="2014" name="PLoS Genet.">
        <title>Phylogenetically driven sequencing of extremely halophilic archaea reveals strategies for static and dynamic osmo-response.</title>
        <authorList>
            <person name="Becker E.A."/>
            <person name="Seitzer P.M."/>
            <person name="Tritt A."/>
            <person name="Larsen D."/>
            <person name="Krusor M."/>
            <person name="Yao A.I."/>
            <person name="Wu D."/>
            <person name="Madern D."/>
            <person name="Eisen J.A."/>
            <person name="Darling A.E."/>
            <person name="Facciotti M.T."/>
        </authorList>
    </citation>
    <scope>NUCLEOTIDE SEQUENCE [LARGE SCALE GENOMIC DNA]</scope>
    <source>
        <strain evidence="4 5">100A6</strain>
    </source>
</reference>
<dbReference type="Pfam" id="PF07760">
    <property type="entry name" value="DUF1616"/>
    <property type="match status" value="1"/>
</dbReference>
<keyword evidence="5" id="KW-1185">Reference proteome</keyword>
<proteinExistence type="predicted"/>
<dbReference type="InterPro" id="IPR014495">
    <property type="entry name" value="UCP018671"/>
</dbReference>
<gene>
    <name evidence="4" type="ORF">C447_14124</name>
</gene>
<feature type="domain" description="DUF1616" evidence="3">
    <location>
        <begin position="35"/>
        <end position="350"/>
    </location>
</feature>
<dbReference type="AlphaFoldDB" id="M0LXB4"/>
<accession>M0LXB4</accession>
<feature type="transmembrane region" description="Helical" evidence="2">
    <location>
        <begin position="29"/>
        <end position="48"/>
    </location>
</feature>
<protein>
    <recommendedName>
        <fullName evidence="3">DUF1616 domain-containing protein</fullName>
    </recommendedName>
</protein>
<dbReference type="PIRSF" id="PIRSF018671">
    <property type="entry name" value="UCP018671"/>
    <property type="match status" value="1"/>
</dbReference>
<dbReference type="InterPro" id="IPR011674">
    <property type="entry name" value="DUF1616"/>
</dbReference>
<comment type="caution">
    <text evidence="4">The sequence shown here is derived from an EMBL/GenBank/DDBJ whole genome shotgun (WGS) entry which is preliminary data.</text>
</comment>
<dbReference type="OrthoDB" id="82282at2157"/>
<dbReference type="PATRIC" id="fig|1132509.6.peg.3299"/>
<name>M0LXB4_9EURY</name>
<evidence type="ECO:0000256" key="2">
    <source>
        <dbReference type="SAM" id="Phobius"/>
    </source>
</evidence>
<evidence type="ECO:0000313" key="4">
    <source>
        <dbReference type="EMBL" id="EMA36750.1"/>
    </source>
</evidence>
<keyword evidence="2" id="KW-0472">Membrane</keyword>
<dbReference type="EMBL" id="AOMB01000040">
    <property type="protein sequence ID" value="EMA36750.1"/>
    <property type="molecule type" value="Genomic_DNA"/>
</dbReference>
<feature type="region of interest" description="Disordered" evidence="1">
    <location>
        <begin position="297"/>
        <end position="317"/>
    </location>
</feature>
<feature type="transmembrane region" description="Helical" evidence="2">
    <location>
        <begin position="148"/>
        <end position="165"/>
    </location>
</feature>
<evidence type="ECO:0000256" key="1">
    <source>
        <dbReference type="SAM" id="MobiDB-lite"/>
    </source>
</evidence>